<proteinExistence type="predicted"/>
<comment type="caution">
    <text evidence="4">The sequence shown here is derived from an EMBL/GenBank/DDBJ whole genome shotgun (WGS) entry which is preliminary data.</text>
</comment>
<dbReference type="PANTHER" id="PTHR43977">
    <property type="entry name" value="STRUCTURAL MAINTENANCE OF CHROMOSOMES PROTEIN 3"/>
    <property type="match status" value="1"/>
</dbReference>
<dbReference type="InterPro" id="IPR003395">
    <property type="entry name" value="RecF/RecN/SMC_N"/>
</dbReference>
<evidence type="ECO:0000256" key="1">
    <source>
        <dbReference type="ARBA" id="ARBA00023054"/>
    </source>
</evidence>
<dbReference type="SUPFAM" id="SSF52540">
    <property type="entry name" value="P-loop containing nucleoside triphosphate hydrolases"/>
    <property type="match status" value="2"/>
</dbReference>
<evidence type="ECO:0000259" key="3">
    <source>
        <dbReference type="SMART" id="SM00968"/>
    </source>
</evidence>
<dbReference type="Pfam" id="PF02463">
    <property type="entry name" value="SMC_N"/>
    <property type="match status" value="1"/>
</dbReference>
<evidence type="ECO:0000256" key="2">
    <source>
        <dbReference type="SAM" id="Coils"/>
    </source>
</evidence>
<evidence type="ECO:0000313" key="5">
    <source>
        <dbReference type="Proteomes" id="UP000291404"/>
    </source>
</evidence>
<dbReference type="GO" id="GO:0005694">
    <property type="term" value="C:chromosome"/>
    <property type="evidence" value="ECO:0007669"/>
    <property type="project" value="InterPro"/>
</dbReference>
<dbReference type="VEuPathDB" id="MicrosporidiaDB:CWI39_2996p0010"/>
<sequence>MYLKEIILDGFKCYEKRTIIPDLHESFNAITGMNGAGKSNIIDGIIFVLGIDTNKLLRVSSIKEVINIHRKECKVTLIFNNYEKSLSPVGYVNYDVLNIMRCVDEEGKSKYFLNGHPCTNSTISKLFSSTGLGIMKGSSYPHFVVMQGHITKILSMKSNDLYNLIQETAGTRFYESEKEKSLVILQKKEKKLKEASESLFRRISPFFVQLKEERQAYLEQKNMEMKKKQNIEREILLQKEIESNEYSKVALEILENLKNYKFNKNELKEIENKLEEVRNLENDDNFLKIQKELEIEKLKLEKLNAFNDSDEYEKKEQELQYLNSFVDNIDEMKEKERYLMEELKNQENNFLGIKSICSNKVDRVEEISRLKIEMNRLEIFLKNNQGLNDFSIDDIQNKIKEIEEYYVSDEEINNLQNKINEFKSKIAYPIIEGVFGILEENFSIIDKKYEEAIYSSMGSRSKFLVVKNEKIGNELLSSNNSSISIIPLNKIKPKIVPGDILRNVRQLGGIPITELINFDEEVSKAMEFVFNGYFLFENKENARKACYDYKVIGVTLDGTLYDPKGTLCGGKIICKNIIFRRKDLLELEQNFKEKKENKRIYEKEKYNLNELKSKICNLREIKKAKNDIQIIENSIKFLNKLIESKVDYSSELSSLRQNIVKKIREKEEFLRRKNVLETEIFELKNKIKSKKEDEKNILKKILQLEGFRRQSEIKISKKSIGEREEESLELKRKHLVQNILKSKSKISKLRELLKEFKSGKNENSKSHLPVQFQEISDVLDDFKLSSNIFNVDLKIFDVKKEDELKKELFSVRKEIEMSKNIKKFRMDPRNFDLLEKNDEIIKELQEKIKKLENDKMRINKSINQLHELSIKEIERAFNHINNKIGTFINFFIKDADARIIKNEDEYLLKVKMGNWKDSLVELSGGQRSLMALSLIFSMLTYKTAPFYIFDEVDSALDLSHTQAIGEIIKKEFKNSQFIAISLKDGMYSNANNIYRVFVDDGYSQIEEPTINITEESDLEEETTVVKKVEENI</sequence>
<gene>
    <name evidence="4" type="ORF">CWI36_0012p0050</name>
</gene>
<dbReference type="EMBL" id="PITI01000012">
    <property type="protein sequence ID" value="TBU09648.1"/>
    <property type="molecule type" value="Genomic_DNA"/>
</dbReference>
<dbReference type="Gene3D" id="1.20.1060.20">
    <property type="match status" value="1"/>
</dbReference>
<name>A0A4Q9LMQ7_9MICR</name>
<keyword evidence="5" id="KW-1185">Reference proteome</keyword>
<organism evidence="4 5">
    <name type="scientific">Hamiltosporidium magnivora</name>
    <dbReference type="NCBI Taxonomy" id="148818"/>
    <lineage>
        <taxon>Eukaryota</taxon>
        <taxon>Fungi</taxon>
        <taxon>Fungi incertae sedis</taxon>
        <taxon>Microsporidia</taxon>
        <taxon>Dubosqiidae</taxon>
        <taxon>Hamiltosporidium</taxon>
    </lineage>
</organism>
<protein>
    <submittedName>
        <fullName evidence="4">Structural maintenance of chromosomes protein</fullName>
    </submittedName>
</protein>
<dbReference type="InterPro" id="IPR010935">
    <property type="entry name" value="SMC_hinge"/>
</dbReference>
<evidence type="ECO:0000313" key="4">
    <source>
        <dbReference type="EMBL" id="TBU09648.1"/>
    </source>
</evidence>
<keyword evidence="1 2" id="KW-0175">Coiled coil</keyword>
<dbReference type="VEuPathDB" id="MicrosporidiaDB:CWI39_0816p0020"/>
<accession>A0A4Q9LMQ7</accession>
<dbReference type="Proteomes" id="UP000291404">
    <property type="component" value="Unassembled WGS sequence"/>
</dbReference>
<reference evidence="4 5" key="1">
    <citation type="submission" date="2017-12" db="EMBL/GenBank/DDBJ databases">
        <authorList>
            <person name="Pombert J.-F."/>
            <person name="Haag K.L."/>
            <person name="Ebert D."/>
        </authorList>
    </citation>
    <scope>NUCLEOTIDE SEQUENCE [LARGE SCALE GENOMIC DNA]</scope>
    <source>
        <strain evidence="4">BE-OM-2</strain>
    </source>
</reference>
<dbReference type="VEuPathDB" id="MicrosporidiaDB:CWI36_0012p0050"/>
<dbReference type="InterPro" id="IPR036277">
    <property type="entry name" value="SMC_hinge_sf"/>
</dbReference>
<dbReference type="SUPFAM" id="SSF75553">
    <property type="entry name" value="Smc hinge domain"/>
    <property type="match status" value="1"/>
</dbReference>
<dbReference type="Gene3D" id="3.40.50.300">
    <property type="entry name" value="P-loop containing nucleotide triphosphate hydrolases"/>
    <property type="match status" value="2"/>
</dbReference>
<feature type="coiled-coil region" evidence="2">
    <location>
        <begin position="834"/>
        <end position="868"/>
    </location>
</feature>
<feature type="domain" description="SMC hinge" evidence="3">
    <location>
        <begin position="432"/>
        <end position="546"/>
    </location>
</feature>
<dbReference type="Gene3D" id="3.30.70.1620">
    <property type="match status" value="1"/>
</dbReference>
<dbReference type="AlphaFoldDB" id="A0A4Q9LMQ7"/>
<dbReference type="Pfam" id="PF06470">
    <property type="entry name" value="SMC_hinge"/>
    <property type="match status" value="1"/>
</dbReference>
<dbReference type="GO" id="GO:0005524">
    <property type="term" value="F:ATP binding"/>
    <property type="evidence" value="ECO:0007669"/>
    <property type="project" value="InterPro"/>
</dbReference>
<feature type="coiled-coil region" evidence="2">
    <location>
        <begin position="584"/>
        <end position="693"/>
    </location>
</feature>
<feature type="coiled-coil region" evidence="2">
    <location>
        <begin position="214"/>
        <end position="349"/>
    </location>
</feature>
<dbReference type="GO" id="GO:0007059">
    <property type="term" value="P:chromosome segregation"/>
    <property type="evidence" value="ECO:0007669"/>
    <property type="project" value="UniProtKB-ARBA"/>
</dbReference>
<dbReference type="STRING" id="148818.A0A4Q9LMQ7"/>
<dbReference type="VEuPathDB" id="MicrosporidiaDB:CWI39_1528p0010"/>
<dbReference type="SMART" id="SM00968">
    <property type="entry name" value="SMC_hinge"/>
    <property type="match status" value="1"/>
</dbReference>
<dbReference type="InterPro" id="IPR027417">
    <property type="entry name" value="P-loop_NTPase"/>
</dbReference>
<dbReference type="GO" id="GO:0051276">
    <property type="term" value="P:chromosome organization"/>
    <property type="evidence" value="ECO:0007669"/>
    <property type="project" value="InterPro"/>
</dbReference>